<name>F2EK35_HORVV</name>
<proteinExistence type="evidence at transcript level"/>
<accession>F2EK35</accession>
<dbReference type="AlphaFoldDB" id="F2EK35"/>
<reference evidence="1" key="1">
    <citation type="journal article" date="2011" name="Plant Physiol.">
        <title>Comprehensive sequence analysis of 24,783 barley full-length cDNAs derived from 12 clone libraries.</title>
        <authorList>
            <person name="Matsumoto T."/>
            <person name="Tanaka T."/>
            <person name="Sakai H."/>
            <person name="Amano N."/>
            <person name="Kanamori H."/>
            <person name="Kurita K."/>
            <person name="Kikuta A."/>
            <person name="Kamiya K."/>
            <person name="Yamamoto M."/>
            <person name="Ikawa H."/>
            <person name="Fujii N."/>
            <person name="Hori K."/>
            <person name="Itoh T."/>
            <person name="Sato K."/>
        </authorList>
    </citation>
    <scope>NUCLEOTIDE SEQUENCE</scope>
    <source>
        <tissue evidence="1">Flower</tissue>
    </source>
</reference>
<evidence type="ECO:0000313" key="1">
    <source>
        <dbReference type="EMBL" id="BAK07707.1"/>
    </source>
</evidence>
<sequence length="64" mass="7278">MAGIIYNNSAIRSSSRWISIIYKNFSCHISSSGSFARDNQKHKDSKYGYLVQIVHRLSWSTGLP</sequence>
<protein>
    <submittedName>
        <fullName evidence="1">Predicted protein</fullName>
    </submittedName>
</protein>
<organism evidence="1">
    <name type="scientific">Hordeum vulgare subsp. vulgare</name>
    <name type="common">Domesticated barley</name>
    <dbReference type="NCBI Taxonomy" id="112509"/>
    <lineage>
        <taxon>Eukaryota</taxon>
        <taxon>Viridiplantae</taxon>
        <taxon>Streptophyta</taxon>
        <taxon>Embryophyta</taxon>
        <taxon>Tracheophyta</taxon>
        <taxon>Spermatophyta</taxon>
        <taxon>Magnoliopsida</taxon>
        <taxon>Liliopsida</taxon>
        <taxon>Poales</taxon>
        <taxon>Poaceae</taxon>
        <taxon>BOP clade</taxon>
        <taxon>Pooideae</taxon>
        <taxon>Triticodae</taxon>
        <taxon>Triticeae</taxon>
        <taxon>Hordeinae</taxon>
        <taxon>Hordeum</taxon>
    </lineage>
</organism>
<dbReference type="EMBL" id="AK376512">
    <property type="protein sequence ID" value="BAK07707.1"/>
    <property type="molecule type" value="mRNA"/>
</dbReference>